<sequence length="65" mass="6905">MMHVLARRLTRWKGATWKDSVAIDSFLGFCLNGPFIGALSPAMCNAIRAAVLSLEAAFAAAALLP</sequence>
<accession>A0ABD0UI07</accession>
<comment type="caution">
    <text evidence="1">The sequence shown here is derived from an EMBL/GenBank/DDBJ whole genome shotgun (WGS) entry which is preliminary data.</text>
</comment>
<evidence type="ECO:0000313" key="1">
    <source>
        <dbReference type="EMBL" id="KAL0909823.1"/>
    </source>
</evidence>
<keyword evidence="2" id="KW-1185">Reference proteome</keyword>
<proteinExistence type="predicted"/>
<reference evidence="1 2" key="1">
    <citation type="journal article" date="2024" name="Plant Biotechnol. J.">
        <title>Dendrobium thyrsiflorum genome and its molecular insights into genes involved in important horticultural traits.</title>
        <authorList>
            <person name="Chen B."/>
            <person name="Wang J.Y."/>
            <person name="Zheng P.J."/>
            <person name="Li K.L."/>
            <person name="Liang Y.M."/>
            <person name="Chen X.F."/>
            <person name="Zhang C."/>
            <person name="Zhao X."/>
            <person name="He X."/>
            <person name="Zhang G.Q."/>
            <person name="Liu Z.J."/>
            <person name="Xu Q."/>
        </authorList>
    </citation>
    <scope>NUCLEOTIDE SEQUENCE [LARGE SCALE GENOMIC DNA]</scope>
    <source>
        <strain evidence="1">GZMU011</strain>
    </source>
</reference>
<protein>
    <submittedName>
        <fullName evidence="1">Uncharacterized protein</fullName>
    </submittedName>
</protein>
<dbReference type="EMBL" id="JANQDX010000016">
    <property type="protein sequence ID" value="KAL0909823.1"/>
    <property type="molecule type" value="Genomic_DNA"/>
</dbReference>
<name>A0ABD0UI07_DENTH</name>
<dbReference type="Proteomes" id="UP001552299">
    <property type="component" value="Unassembled WGS sequence"/>
</dbReference>
<organism evidence="1 2">
    <name type="scientific">Dendrobium thyrsiflorum</name>
    <name type="common">Pinecone-like raceme dendrobium</name>
    <name type="synonym">Orchid</name>
    <dbReference type="NCBI Taxonomy" id="117978"/>
    <lineage>
        <taxon>Eukaryota</taxon>
        <taxon>Viridiplantae</taxon>
        <taxon>Streptophyta</taxon>
        <taxon>Embryophyta</taxon>
        <taxon>Tracheophyta</taxon>
        <taxon>Spermatophyta</taxon>
        <taxon>Magnoliopsida</taxon>
        <taxon>Liliopsida</taxon>
        <taxon>Asparagales</taxon>
        <taxon>Orchidaceae</taxon>
        <taxon>Epidendroideae</taxon>
        <taxon>Malaxideae</taxon>
        <taxon>Dendrobiinae</taxon>
        <taxon>Dendrobium</taxon>
    </lineage>
</organism>
<evidence type="ECO:0000313" key="2">
    <source>
        <dbReference type="Proteomes" id="UP001552299"/>
    </source>
</evidence>
<dbReference type="AlphaFoldDB" id="A0ABD0UI07"/>
<gene>
    <name evidence="1" type="ORF">M5K25_020722</name>
</gene>